<keyword evidence="2" id="KW-1185">Reference proteome</keyword>
<gene>
    <name evidence="1" type="ORF">CLV82_2627</name>
</gene>
<dbReference type="Proteomes" id="UP000295468">
    <property type="component" value="Unassembled WGS sequence"/>
</dbReference>
<dbReference type="OrthoDB" id="1123157at2"/>
<evidence type="ECO:0000313" key="1">
    <source>
        <dbReference type="EMBL" id="TDQ29173.1"/>
    </source>
</evidence>
<evidence type="ECO:0000313" key="2">
    <source>
        <dbReference type="Proteomes" id="UP000295468"/>
    </source>
</evidence>
<organism evidence="1 2">
    <name type="scientific">Zeaxanthinibacter enoshimensis</name>
    <dbReference type="NCBI Taxonomy" id="392009"/>
    <lineage>
        <taxon>Bacteria</taxon>
        <taxon>Pseudomonadati</taxon>
        <taxon>Bacteroidota</taxon>
        <taxon>Flavobacteriia</taxon>
        <taxon>Flavobacteriales</taxon>
        <taxon>Flavobacteriaceae</taxon>
        <taxon>Zeaxanthinibacter</taxon>
    </lineage>
</organism>
<dbReference type="Gene3D" id="3.40.50.1820">
    <property type="entry name" value="alpha/beta hydrolase"/>
    <property type="match status" value="1"/>
</dbReference>
<evidence type="ECO:0008006" key="3">
    <source>
        <dbReference type="Google" id="ProtNLM"/>
    </source>
</evidence>
<dbReference type="SUPFAM" id="SSF53474">
    <property type="entry name" value="alpha/beta-Hydrolases"/>
    <property type="match status" value="1"/>
</dbReference>
<protein>
    <recommendedName>
        <fullName evidence="3">Alpha/beta hydrolase</fullName>
    </recommendedName>
</protein>
<proteinExistence type="predicted"/>
<dbReference type="EMBL" id="SNYI01000003">
    <property type="protein sequence ID" value="TDQ29173.1"/>
    <property type="molecule type" value="Genomic_DNA"/>
</dbReference>
<dbReference type="InterPro" id="IPR029058">
    <property type="entry name" value="AB_hydrolase_fold"/>
</dbReference>
<sequence length="473" mass="54869">MKQTILFTFLLAFLSIQPGMGQTASIKKGVITDSIPVGSEGTESMAVFLPRDFTMEKQWPVLFIFEKEGRGRQAIGMFQEAAEKEGFILAASNNVHDSIAIARNILLTNRMIDQLTGILPVNPKRMYTGGFGTGGQLASLVPVFLPKLAGTIVCGAALPTLEVLNDKKPFYFIGIVGKRDFNYPALRKTMDELDRKKFPNHLYVFDGGNEWPPKPYLEKAFQLLTVQAMEDGIIPRDESFLRQSYDYQLIEIRQQLQQNQLLNAYSQMEDLTQAYGKLIEMDSLKDETRRLKKDSRYRAQRREEKNTFFQETLRREDYEFYLEEDIATYNYNNLGWWKFQMETLDKLEQKDSDQSRDMAARLRGYINAYIEDYIMIVSREENVDEEALLLLQMLKTITEPGDPQYYLAVISQSAKLDDYGTALFYLEELLKTGYREKEVLYNLEHTALLRITPEFNRIIAEYFKDARYEIIEE</sequence>
<accession>A0A4R6TH38</accession>
<name>A0A4R6TH38_9FLAO</name>
<dbReference type="RefSeq" id="WP_133644761.1">
    <property type="nucleotide sequence ID" value="NZ_SNYI01000003.1"/>
</dbReference>
<reference evidence="1 2" key="1">
    <citation type="submission" date="2019-03" db="EMBL/GenBank/DDBJ databases">
        <title>Genomic Encyclopedia of Archaeal and Bacterial Type Strains, Phase II (KMG-II): from individual species to whole genera.</title>
        <authorList>
            <person name="Goeker M."/>
        </authorList>
    </citation>
    <scope>NUCLEOTIDE SEQUENCE [LARGE SCALE GENOMIC DNA]</scope>
    <source>
        <strain evidence="1 2">DSM 18435</strain>
    </source>
</reference>
<dbReference type="AlphaFoldDB" id="A0A4R6TH38"/>
<comment type="caution">
    <text evidence="1">The sequence shown here is derived from an EMBL/GenBank/DDBJ whole genome shotgun (WGS) entry which is preliminary data.</text>
</comment>